<organism evidence="1 2">
    <name type="scientific">Meganyctiphanes norvegica</name>
    <name type="common">Northern krill</name>
    <name type="synonym">Thysanopoda norvegica</name>
    <dbReference type="NCBI Taxonomy" id="48144"/>
    <lineage>
        <taxon>Eukaryota</taxon>
        <taxon>Metazoa</taxon>
        <taxon>Ecdysozoa</taxon>
        <taxon>Arthropoda</taxon>
        <taxon>Crustacea</taxon>
        <taxon>Multicrustacea</taxon>
        <taxon>Malacostraca</taxon>
        <taxon>Eumalacostraca</taxon>
        <taxon>Eucarida</taxon>
        <taxon>Euphausiacea</taxon>
        <taxon>Euphausiidae</taxon>
        <taxon>Meganyctiphanes</taxon>
    </lineage>
</organism>
<protein>
    <submittedName>
        <fullName evidence="1">Uncharacterized protein</fullName>
    </submittedName>
</protein>
<proteinExistence type="predicted"/>
<evidence type="ECO:0000313" key="1">
    <source>
        <dbReference type="EMBL" id="CAL4116830.1"/>
    </source>
</evidence>
<dbReference type="EMBL" id="CAXKWB010016679">
    <property type="protein sequence ID" value="CAL4116830.1"/>
    <property type="molecule type" value="Genomic_DNA"/>
</dbReference>
<comment type="caution">
    <text evidence="1">The sequence shown here is derived from an EMBL/GenBank/DDBJ whole genome shotgun (WGS) entry which is preliminary data.</text>
</comment>
<name>A0AAV2R5B5_MEGNR</name>
<keyword evidence="2" id="KW-1185">Reference proteome</keyword>
<sequence length="101" mass="11743">MPPFSKLSSREIDALLIEWTLLVLEILPFCTEENKKKTISISKYWRDIFDLKYIGDSKNSVIEKVVKFALSIAEAMSVLKGYLVNFSILLQKTETNWKRVQ</sequence>
<dbReference type="AlphaFoldDB" id="A0AAV2R5B5"/>
<gene>
    <name evidence="1" type="ORF">MNOR_LOCUS21054</name>
</gene>
<evidence type="ECO:0000313" key="2">
    <source>
        <dbReference type="Proteomes" id="UP001497623"/>
    </source>
</evidence>
<dbReference type="Proteomes" id="UP001497623">
    <property type="component" value="Unassembled WGS sequence"/>
</dbReference>
<reference evidence="1 2" key="1">
    <citation type="submission" date="2024-05" db="EMBL/GenBank/DDBJ databases">
        <authorList>
            <person name="Wallberg A."/>
        </authorList>
    </citation>
    <scope>NUCLEOTIDE SEQUENCE [LARGE SCALE GENOMIC DNA]</scope>
</reference>
<accession>A0AAV2R5B5</accession>